<name>A0A1K0GY49_9BASI</name>
<feature type="compositionally biased region" description="Low complexity" evidence="2">
    <location>
        <begin position="122"/>
        <end position="133"/>
    </location>
</feature>
<feature type="compositionally biased region" description="Polar residues" evidence="2">
    <location>
        <begin position="908"/>
        <end position="939"/>
    </location>
</feature>
<dbReference type="EMBL" id="ULHB01000093">
    <property type="protein sequence ID" value="SYW81343.1"/>
    <property type="molecule type" value="Genomic_DNA"/>
</dbReference>
<feature type="compositionally biased region" description="Basic and acidic residues" evidence="2">
    <location>
        <begin position="897"/>
        <end position="907"/>
    </location>
</feature>
<feature type="compositionally biased region" description="Polar residues" evidence="2">
    <location>
        <begin position="205"/>
        <end position="222"/>
    </location>
</feature>
<feature type="compositionally biased region" description="Polar residues" evidence="2">
    <location>
        <begin position="778"/>
        <end position="788"/>
    </location>
</feature>
<feature type="compositionally biased region" description="Basic and acidic residues" evidence="2">
    <location>
        <begin position="451"/>
        <end position="468"/>
    </location>
</feature>
<sequence>MFSRWRSKRHFPSDSDSSSSAYPSSSQPASPLDSILCQREIRPMPSIGGSNGAGAGVKAFSGRVAIGSKGPKFRPGTREGSNGARSPISFAAGPRSSSRGGNSFEFGGGVVPDDSHSEAGRSDSSASRSSASPLSPPYTASRDGKPSTVSGRQTDRKAAPCSVHANGAQQQTKADGKDRHARLGSIDTVASFEDFRSFIAFSSPSNLLDESPALTTSTNLSSPDFAAKHKPLPVLMSNKPQPPTPTPVESESESQTIPPSSSSNINGSSNAPQSCPPPVKRVALKGSSTSADEPLHLRAQSNVAVQRPSTASSLPETVSQPRSSQLASEELRSPSRTTSNLADPMPRLEESIHDRQAGTAKFGLGIILPDDSQPTTNTATFRNSLNARRSTNTSSDLSSRSSADSWARSSFGRDALRMLIDSENSVQASHKTQKTHVSDSAHSTNSAETSTDVHDSDQLSTIKERTESPESVLKRQVSIESGLSQSDVPTQPTSASFARSDAYTTGSPQSRLSSTLGAPNSPGPADALRQSEKESTSLLSAQSQAGVNGIGSPTFGFRQRNSSSHPSTGNELLPPLDLDATSYSTDGRGGSSGSSTYSPKAPIDLAGLRPGSVGVLPTTPGLRLVAEPYTAPLPSLPFTASTSAPLLQASLSRSTTQSSEPKTSNLAYEAALTKAVGKQRKNRPAALALNLSALSAFPSNGSLMSPNNLTFKGLTSPGKPRPPPSAPPTQPLPPIPNTPSLAPKSPNPLQPSGSGNTTPPRSSVAVSDEADPLKTPKGSRSPSSANKVRNSKSSQSSPEHQSGSASISNGELLGVSAARRGSDVAKQAESELPAEIQSVQVAEPTVAIGAATSQVASSDSPELIASADERADNILTTIAAAQKLQRAAFRPVRYSIRRKEAGPKEDSSTPATKAASSNPPTDEVTSPITSTQPTDSISRGVTPMVKVEQQGPLPSPATSGQIVSFDVEPERRETQKQQKQLPQQSQTQPRHMTATEKLSRPPPSAWNARKTTSVAAHGGDFDSASITDSTVAANANASRSEMGHSELRDGATSVASCHSTFSSISDRRREILSDKEAPLGQLNESTRQEILKRTEGRFAGAFNEVAAAFRQLQADKLVLEQIVREKTPLSGVGTNNEQLSNYLSTMNAKHEHSNAEIRKLLALLEQQREVIEQLLATHQLEKETLEEDVERLHEALTEMENEAERNRDTIIRLNTELTRAHAATVQANAEAMRARTTLTEEGRKREKVVALLRLAKERLREVEAEDLSSSSSSSSSTSSPTSSSPTSSSPSQSSSSRVPGEGEKSEKDIELSTLRKILEERDAEIASLRLSHADAVMHESSTTTSSHSQSQFSETTSSSSSSSTTTSDTDEIVRLRNQISEQKEREKQIRTAYMYVRDELRKANTDRRRSSTLAPATAPSTSTARVSVFNGELQEVLSNAAMGGAGENVETPVKLKRLSLPIVARANGIHSAGDSVGIENEGGGGSGGYTAPWSFKGNQGGSRHGRRHSRQVVSRSSPTTQQ</sequence>
<feature type="compositionally biased region" description="Low complexity" evidence="2">
    <location>
        <begin position="977"/>
        <end position="989"/>
    </location>
</feature>
<dbReference type="Proteomes" id="UP000179920">
    <property type="component" value="Chromosome II"/>
</dbReference>
<feature type="region of interest" description="Disordered" evidence="2">
    <location>
        <begin position="365"/>
        <end position="407"/>
    </location>
</feature>
<evidence type="ECO:0000256" key="1">
    <source>
        <dbReference type="SAM" id="Coils"/>
    </source>
</evidence>
<organism evidence="3 5">
    <name type="scientific">Ustilago bromivora</name>
    <dbReference type="NCBI Taxonomy" id="307758"/>
    <lineage>
        <taxon>Eukaryota</taxon>
        <taxon>Fungi</taxon>
        <taxon>Dikarya</taxon>
        <taxon>Basidiomycota</taxon>
        <taxon>Ustilaginomycotina</taxon>
        <taxon>Ustilaginomycetes</taxon>
        <taxon>Ustilaginales</taxon>
        <taxon>Ustilaginaceae</taxon>
        <taxon>Ustilago</taxon>
    </lineage>
</organism>
<feature type="region of interest" description="Disordered" evidence="2">
    <location>
        <begin position="1262"/>
        <end position="1309"/>
    </location>
</feature>
<feature type="region of interest" description="Disordered" evidence="2">
    <location>
        <begin position="424"/>
        <end position="603"/>
    </location>
</feature>
<dbReference type="EMBL" id="LT558118">
    <property type="protein sequence ID" value="SAM71242.1"/>
    <property type="molecule type" value="Genomic_DNA"/>
</dbReference>
<accession>A0A1K0GY49</accession>
<evidence type="ECO:0000256" key="2">
    <source>
        <dbReference type="SAM" id="MobiDB-lite"/>
    </source>
</evidence>
<dbReference type="OrthoDB" id="1926336at2759"/>
<evidence type="ECO:0000313" key="4">
    <source>
        <dbReference type="EMBL" id="SYW81343.1"/>
    </source>
</evidence>
<feature type="compositionally biased region" description="Polar residues" evidence="2">
    <location>
        <begin position="299"/>
        <end position="327"/>
    </location>
</feature>
<feature type="region of interest" description="Disordered" evidence="2">
    <location>
        <begin position="889"/>
        <end position="1012"/>
    </location>
</feature>
<proteinExistence type="predicted"/>
<feature type="compositionally biased region" description="Low complexity" evidence="2">
    <location>
        <begin position="791"/>
        <end position="806"/>
    </location>
</feature>
<feature type="region of interest" description="Disordered" evidence="2">
    <location>
        <begin position="205"/>
        <end position="353"/>
    </location>
</feature>
<feature type="compositionally biased region" description="Low complexity" evidence="2">
    <location>
        <begin position="14"/>
        <end position="31"/>
    </location>
</feature>
<feature type="compositionally biased region" description="Low complexity" evidence="2">
    <location>
        <begin position="388"/>
        <end position="407"/>
    </location>
</feature>
<keyword evidence="6" id="KW-1185">Reference proteome</keyword>
<feature type="compositionally biased region" description="Low complexity" evidence="2">
    <location>
        <begin position="1511"/>
        <end position="1522"/>
    </location>
</feature>
<feature type="region of interest" description="Disordered" evidence="2">
    <location>
        <begin position="1338"/>
        <end position="1387"/>
    </location>
</feature>
<dbReference type="Proteomes" id="UP000658997">
    <property type="component" value="Unassembled WGS sequence"/>
</dbReference>
<feature type="compositionally biased region" description="Polar residues" evidence="2">
    <location>
        <begin position="478"/>
        <end position="518"/>
    </location>
</feature>
<feature type="compositionally biased region" description="Polar residues" evidence="2">
    <location>
        <begin position="750"/>
        <end position="765"/>
    </location>
</feature>
<feature type="region of interest" description="Disordered" evidence="2">
    <location>
        <begin position="708"/>
        <end position="814"/>
    </location>
</feature>
<feature type="compositionally biased region" description="Low complexity" evidence="2">
    <location>
        <begin position="247"/>
        <end position="272"/>
    </location>
</feature>
<feature type="compositionally biased region" description="Polar residues" evidence="2">
    <location>
        <begin position="559"/>
        <end position="570"/>
    </location>
</feature>
<feature type="region of interest" description="Disordered" evidence="2">
    <location>
        <begin position="1401"/>
        <end position="1423"/>
    </location>
</feature>
<feature type="compositionally biased region" description="Pro residues" evidence="2">
    <location>
        <begin position="719"/>
        <end position="737"/>
    </location>
</feature>
<evidence type="ECO:0000313" key="5">
    <source>
        <dbReference type="Proteomes" id="UP000179920"/>
    </source>
</evidence>
<feature type="compositionally biased region" description="Low complexity" evidence="2">
    <location>
        <begin position="1268"/>
        <end position="1296"/>
    </location>
</feature>
<feature type="compositionally biased region" description="Basic and acidic residues" evidence="2">
    <location>
        <begin position="1300"/>
        <end position="1309"/>
    </location>
</feature>
<reference evidence="5" key="1">
    <citation type="submission" date="2016-04" db="EMBL/GenBank/DDBJ databases">
        <authorList>
            <person name="Guldener U."/>
            <person name="Guldener U."/>
        </authorList>
    </citation>
    <scope>NUCLEOTIDE SEQUENCE [LARGE SCALE GENOMIC DNA]</scope>
    <source>
        <strain evidence="5">UB2112</strain>
    </source>
</reference>
<feature type="compositionally biased region" description="Low complexity" evidence="2">
    <location>
        <begin position="1338"/>
        <end position="1367"/>
    </location>
</feature>
<feature type="compositionally biased region" description="Basic residues" evidence="2">
    <location>
        <begin position="1"/>
        <end position="10"/>
    </location>
</feature>
<feature type="compositionally biased region" description="Polar residues" evidence="2">
    <location>
        <begin position="372"/>
        <end position="387"/>
    </location>
</feature>
<feature type="region of interest" description="Disordered" evidence="2">
    <location>
        <begin position="1"/>
        <end position="180"/>
    </location>
</feature>
<gene>
    <name evidence="4" type="ORF">UBRO2_04213</name>
    <name evidence="3" type="ORF">UBRO_20477</name>
</gene>
<feature type="compositionally biased region" description="Polar residues" evidence="2">
    <location>
        <begin position="536"/>
        <end position="546"/>
    </location>
</feature>
<feature type="region of interest" description="Disordered" evidence="2">
    <location>
        <begin position="1472"/>
        <end position="1522"/>
    </location>
</feature>
<feature type="coiled-coil region" evidence="1">
    <location>
        <begin position="1147"/>
        <end position="1216"/>
    </location>
</feature>
<protein>
    <submittedName>
        <fullName evidence="3">Uncharacterized protein</fullName>
    </submittedName>
</protein>
<feature type="compositionally biased region" description="Low complexity" evidence="2">
    <location>
        <begin position="1411"/>
        <end position="1423"/>
    </location>
</feature>
<reference evidence="3" key="2">
    <citation type="submission" date="2016-04" db="EMBL/GenBank/DDBJ databases">
        <authorList>
            <person name="Evans L.H."/>
            <person name="Alamgir A."/>
            <person name="Owens N."/>
            <person name="Weber N.D."/>
            <person name="Virtaneva K."/>
            <person name="Barbian K."/>
            <person name="Babar A."/>
            <person name="Rosenke K."/>
        </authorList>
    </citation>
    <scope>NUCLEOTIDE SEQUENCE</scope>
    <source>
        <strain evidence="3">UB2112</strain>
    </source>
</reference>
<feature type="region of interest" description="Disordered" evidence="2">
    <location>
        <begin position="1035"/>
        <end position="1054"/>
    </location>
</feature>
<evidence type="ECO:0000313" key="3">
    <source>
        <dbReference type="EMBL" id="SAM71242.1"/>
    </source>
</evidence>
<reference evidence="4" key="3">
    <citation type="submission" date="2018-08" db="EMBL/GenBank/DDBJ databases">
        <authorList>
            <person name="Guldener U."/>
        </authorList>
    </citation>
    <scope>NUCLEOTIDE SEQUENCE</scope>
    <source>
        <strain evidence="4">UB2</strain>
    </source>
</reference>
<evidence type="ECO:0000313" key="6">
    <source>
        <dbReference type="Proteomes" id="UP000658997"/>
    </source>
</evidence>
<feature type="compositionally biased region" description="Polar residues" evidence="2">
    <location>
        <begin position="438"/>
        <end position="450"/>
    </location>
</feature>
<keyword evidence="1" id="KW-0175">Coiled coil</keyword>